<gene>
    <name evidence="1" type="ORF">HPB50_023256</name>
</gene>
<dbReference type="EMBL" id="CM023485">
    <property type="protein sequence ID" value="KAH6931260.1"/>
    <property type="molecule type" value="Genomic_DNA"/>
</dbReference>
<accession>A0ACB7S9G3</accession>
<comment type="caution">
    <text evidence="1">The sequence shown here is derived from an EMBL/GenBank/DDBJ whole genome shotgun (WGS) entry which is preliminary data.</text>
</comment>
<evidence type="ECO:0000313" key="2">
    <source>
        <dbReference type="Proteomes" id="UP000821845"/>
    </source>
</evidence>
<sequence>MKQAKQARAARCELTRVISSTILGDTPKNKSTLNRKKRQRARFRAHLRQLECHVRATPINAADEGEKGGGWSSGVRVAAGKVPGRKSCRRSMGGGAAARRSPGGPGTRWRRKARRSTGRASRPASAPAAVPASSSSPPDTAHSTVHSRRSATGRRSPRGAPPAAWPIGSNGGGSRLLALGALCRVAPSFLTLPLGSGGARTSSRFSRGARALPAAGARMRCPPRTRTGGAGEEEAAVSA</sequence>
<protein>
    <submittedName>
        <fullName evidence="1">Uncharacterized protein</fullName>
    </submittedName>
</protein>
<name>A0ACB7S9G3_HYAAI</name>
<keyword evidence="2" id="KW-1185">Reference proteome</keyword>
<evidence type="ECO:0000313" key="1">
    <source>
        <dbReference type="EMBL" id="KAH6931260.1"/>
    </source>
</evidence>
<organism evidence="1 2">
    <name type="scientific">Hyalomma asiaticum</name>
    <name type="common">Tick</name>
    <dbReference type="NCBI Taxonomy" id="266040"/>
    <lineage>
        <taxon>Eukaryota</taxon>
        <taxon>Metazoa</taxon>
        <taxon>Ecdysozoa</taxon>
        <taxon>Arthropoda</taxon>
        <taxon>Chelicerata</taxon>
        <taxon>Arachnida</taxon>
        <taxon>Acari</taxon>
        <taxon>Parasitiformes</taxon>
        <taxon>Ixodida</taxon>
        <taxon>Ixodoidea</taxon>
        <taxon>Ixodidae</taxon>
        <taxon>Hyalomminae</taxon>
        <taxon>Hyalomma</taxon>
    </lineage>
</organism>
<dbReference type="Proteomes" id="UP000821845">
    <property type="component" value="Chromosome 5"/>
</dbReference>
<reference evidence="1" key="1">
    <citation type="submission" date="2020-05" db="EMBL/GenBank/DDBJ databases">
        <title>Large-scale comparative analyses of tick genomes elucidate their genetic diversity and vector capacities.</title>
        <authorList>
            <person name="Jia N."/>
            <person name="Wang J."/>
            <person name="Shi W."/>
            <person name="Du L."/>
            <person name="Sun Y."/>
            <person name="Zhan W."/>
            <person name="Jiang J."/>
            <person name="Wang Q."/>
            <person name="Zhang B."/>
            <person name="Ji P."/>
            <person name="Sakyi L.B."/>
            <person name="Cui X."/>
            <person name="Yuan T."/>
            <person name="Jiang B."/>
            <person name="Yang W."/>
            <person name="Lam T.T.-Y."/>
            <person name="Chang Q."/>
            <person name="Ding S."/>
            <person name="Wang X."/>
            <person name="Zhu J."/>
            <person name="Ruan X."/>
            <person name="Zhao L."/>
            <person name="Wei J."/>
            <person name="Que T."/>
            <person name="Du C."/>
            <person name="Cheng J."/>
            <person name="Dai P."/>
            <person name="Han X."/>
            <person name="Huang E."/>
            <person name="Gao Y."/>
            <person name="Liu J."/>
            <person name="Shao H."/>
            <person name="Ye R."/>
            <person name="Li L."/>
            <person name="Wei W."/>
            <person name="Wang X."/>
            <person name="Wang C."/>
            <person name="Yang T."/>
            <person name="Huo Q."/>
            <person name="Li W."/>
            <person name="Guo W."/>
            <person name="Chen H."/>
            <person name="Zhou L."/>
            <person name="Ni X."/>
            <person name="Tian J."/>
            <person name="Zhou Y."/>
            <person name="Sheng Y."/>
            <person name="Liu T."/>
            <person name="Pan Y."/>
            <person name="Xia L."/>
            <person name="Li J."/>
            <person name="Zhao F."/>
            <person name="Cao W."/>
        </authorList>
    </citation>
    <scope>NUCLEOTIDE SEQUENCE</scope>
    <source>
        <strain evidence="1">Hyas-2018</strain>
    </source>
</reference>
<proteinExistence type="predicted"/>